<dbReference type="OMA" id="KKPANPW"/>
<proteinExistence type="predicted"/>
<reference evidence="3" key="1">
    <citation type="journal article" date="2010" name="Genome Biol.">
        <title>Genome sequence of the necrotrophic plant pathogen Pythium ultimum reveals original pathogenicity mechanisms and effector repertoire.</title>
        <authorList>
            <person name="Levesque C.A."/>
            <person name="Brouwer H."/>
            <person name="Cano L."/>
            <person name="Hamilton J.P."/>
            <person name="Holt C."/>
            <person name="Huitema E."/>
            <person name="Raffaele S."/>
            <person name="Robideau G.P."/>
            <person name="Thines M."/>
            <person name="Win J."/>
            <person name="Zerillo M.M."/>
            <person name="Beakes G.W."/>
            <person name="Boore J.L."/>
            <person name="Busam D."/>
            <person name="Dumas B."/>
            <person name="Ferriera S."/>
            <person name="Fuerstenberg S.I."/>
            <person name="Gachon C.M."/>
            <person name="Gaulin E."/>
            <person name="Govers F."/>
            <person name="Grenville-Briggs L."/>
            <person name="Horner N."/>
            <person name="Hostetler J."/>
            <person name="Jiang R.H."/>
            <person name="Johnson J."/>
            <person name="Krajaejun T."/>
            <person name="Lin H."/>
            <person name="Meijer H.J."/>
            <person name="Moore B."/>
            <person name="Morris P."/>
            <person name="Phuntmart V."/>
            <person name="Puiu D."/>
            <person name="Shetty J."/>
            <person name="Stajich J.E."/>
            <person name="Tripathy S."/>
            <person name="Wawra S."/>
            <person name="van West P."/>
            <person name="Whitty B.R."/>
            <person name="Coutinho P.M."/>
            <person name="Henrissat B."/>
            <person name="Martin F."/>
            <person name="Thomas P.D."/>
            <person name="Tyler B.M."/>
            <person name="De Vries R.P."/>
            <person name="Kamoun S."/>
            <person name="Yandell M."/>
            <person name="Tisserat N."/>
            <person name="Buell C.R."/>
        </authorList>
    </citation>
    <scope>NUCLEOTIDE SEQUENCE</scope>
    <source>
        <strain evidence="3">DAOM:BR144</strain>
    </source>
</reference>
<feature type="transmembrane region" description="Helical" evidence="1">
    <location>
        <begin position="59"/>
        <end position="79"/>
    </location>
</feature>
<keyword evidence="1" id="KW-0812">Transmembrane</keyword>
<accession>K3WCX6</accession>
<dbReference type="Proteomes" id="UP000019132">
    <property type="component" value="Unassembled WGS sequence"/>
</dbReference>
<feature type="transmembrane region" description="Helical" evidence="1">
    <location>
        <begin position="178"/>
        <end position="202"/>
    </location>
</feature>
<dbReference type="EMBL" id="GL376628">
    <property type="status" value="NOT_ANNOTATED_CDS"/>
    <property type="molecule type" value="Genomic_DNA"/>
</dbReference>
<dbReference type="AlphaFoldDB" id="K3WCX6"/>
<dbReference type="EnsemblProtists" id="PYU1_T002817">
    <property type="protein sequence ID" value="PYU1_T002817"/>
    <property type="gene ID" value="PYU1_G002814"/>
</dbReference>
<dbReference type="InParanoid" id="K3WCX6"/>
<reference evidence="3" key="2">
    <citation type="submission" date="2010-04" db="EMBL/GenBank/DDBJ databases">
        <authorList>
            <person name="Buell R."/>
            <person name="Hamilton J."/>
            <person name="Hostetler J."/>
        </authorList>
    </citation>
    <scope>NUCLEOTIDE SEQUENCE [LARGE SCALE GENOMIC DNA]</scope>
    <source>
        <strain evidence="3">DAOM:BR144</strain>
    </source>
</reference>
<reference evidence="2" key="3">
    <citation type="submission" date="2015-02" db="UniProtKB">
        <authorList>
            <consortium name="EnsemblProtists"/>
        </authorList>
    </citation>
    <scope>IDENTIFICATION</scope>
    <source>
        <strain evidence="2">DAOM BR144</strain>
    </source>
</reference>
<name>K3WCX6_GLOUD</name>
<dbReference type="VEuPathDB" id="FungiDB:PYU1_G002814"/>
<keyword evidence="3" id="KW-1185">Reference proteome</keyword>
<evidence type="ECO:0000313" key="3">
    <source>
        <dbReference type="Proteomes" id="UP000019132"/>
    </source>
</evidence>
<protein>
    <submittedName>
        <fullName evidence="2">Uncharacterized protein</fullName>
    </submittedName>
</protein>
<dbReference type="STRING" id="431595.K3WCX6"/>
<evidence type="ECO:0000313" key="2">
    <source>
        <dbReference type="EnsemblProtists" id="PYU1_T002817"/>
    </source>
</evidence>
<keyword evidence="1" id="KW-0472">Membrane</keyword>
<keyword evidence="1" id="KW-1133">Transmembrane helix</keyword>
<dbReference type="HOGENOM" id="CLU_1136000_0_0_1"/>
<evidence type="ECO:0000256" key="1">
    <source>
        <dbReference type="SAM" id="Phobius"/>
    </source>
</evidence>
<organism evidence="2 3">
    <name type="scientific">Globisporangium ultimum (strain ATCC 200006 / CBS 805.95 / DAOM BR144)</name>
    <name type="common">Pythium ultimum</name>
    <dbReference type="NCBI Taxonomy" id="431595"/>
    <lineage>
        <taxon>Eukaryota</taxon>
        <taxon>Sar</taxon>
        <taxon>Stramenopiles</taxon>
        <taxon>Oomycota</taxon>
        <taxon>Peronosporomycetes</taxon>
        <taxon>Pythiales</taxon>
        <taxon>Pythiaceae</taxon>
        <taxon>Globisporangium</taxon>
    </lineage>
</organism>
<dbReference type="eggNOG" id="ENOG502RWZ8">
    <property type="taxonomic scope" value="Eukaryota"/>
</dbReference>
<sequence>MVALLYSCTIALLAIPLAPTTAILALGLHIVNFKYDKLYLTHFQKKPLSPWSAKDAGHFFIKFYFCTIVIFIGWTHYFLQNRHFPKHCTLQDTLLVDIGDALCVDGTFNNATETCTLYTTHPSAAYFSETAHGDGECESGYPSCVCSGKYACGPFITTASGYTPITARIIATSVVSELYSLFLGSSGAVWVLVGGLLLVLFFSRNSLKIRIGTQTHTHS</sequence>